<gene>
    <name evidence="1" type="ORF">LTR37_012136</name>
</gene>
<proteinExistence type="predicted"/>
<accession>A0ACC3N0A8</accession>
<dbReference type="EMBL" id="JAUTXU010000110">
    <property type="protein sequence ID" value="KAK3707494.1"/>
    <property type="molecule type" value="Genomic_DNA"/>
</dbReference>
<reference evidence="1" key="1">
    <citation type="submission" date="2023-07" db="EMBL/GenBank/DDBJ databases">
        <title>Black Yeasts Isolated from many extreme environments.</title>
        <authorList>
            <person name="Coleine C."/>
            <person name="Stajich J.E."/>
            <person name="Selbmann L."/>
        </authorList>
    </citation>
    <scope>NUCLEOTIDE SEQUENCE</scope>
    <source>
        <strain evidence="1">CCFEE 5714</strain>
    </source>
</reference>
<name>A0ACC3N0A8_9PEZI</name>
<comment type="caution">
    <text evidence="1">The sequence shown here is derived from an EMBL/GenBank/DDBJ whole genome shotgun (WGS) entry which is preliminary data.</text>
</comment>
<sequence>MPAFNLTSAAAFLVITAATAMIWTSLAWCIRLFVRLKIHGPFSWDDIHCTIATVLAIVESSVRILQTRYGLGRHSDDLLPATLDHQHMLAWLGQLFYLAAICFSMLSICSLVARITKRTTQVRISYTIGALTILWAVISFLILAFQCKLPRPWDSSPPGRCIHRYQFWLGITIAQVLLELASVMAAVVLLSSVRMRLKPKITVLAAFSVRLLVVPPKLTRLHYIHESVESSDWSYSRIRVGIIGEVVLHVSVILATVPCIKPWLVVFERGAALYSRPTPHEEPQPVSSAGLKLKPLLPVARPNIPHRRSLDTALFHPGRVGHRKRVEAWPLQTHQQQTLYTTTVESPAAGRMADRKKSVESSNSSIGITQTKSFSVEYTDIDYFMHGTRLSDEAPPGRRPSMARTMTTQAKLADVGRLLEDGPKEPQKQRLGSVGSI</sequence>
<protein>
    <submittedName>
        <fullName evidence="1">Uncharacterized protein</fullName>
    </submittedName>
</protein>
<keyword evidence="2" id="KW-1185">Reference proteome</keyword>
<evidence type="ECO:0000313" key="1">
    <source>
        <dbReference type="EMBL" id="KAK3707494.1"/>
    </source>
</evidence>
<evidence type="ECO:0000313" key="2">
    <source>
        <dbReference type="Proteomes" id="UP001281147"/>
    </source>
</evidence>
<dbReference type="Proteomes" id="UP001281147">
    <property type="component" value="Unassembled WGS sequence"/>
</dbReference>
<organism evidence="1 2">
    <name type="scientific">Vermiconidia calcicola</name>
    <dbReference type="NCBI Taxonomy" id="1690605"/>
    <lineage>
        <taxon>Eukaryota</taxon>
        <taxon>Fungi</taxon>
        <taxon>Dikarya</taxon>
        <taxon>Ascomycota</taxon>
        <taxon>Pezizomycotina</taxon>
        <taxon>Dothideomycetes</taxon>
        <taxon>Dothideomycetidae</taxon>
        <taxon>Mycosphaerellales</taxon>
        <taxon>Extremaceae</taxon>
        <taxon>Vermiconidia</taxon>
    </lineage>
</organism>